<name>A0A0P1BGD7_9BASI</name>
<keyword evidence="1" id="KW-0812">Transmembrane</keyword>
<evidence type="ECO:0000313" key="2">
    <source>
        <dbReference type="EMBL" id="CEH15037.1"/>
    </source>
</evidence>
<feature type="transmembrane region" description="Helical" evidence="1">
    <location>
        <begin position="88"/>
        <end position="109"/>
    </location>
</feature>
<reference evidence="3" key="1">
    <citation type="submission" date="2014-09" db="EMBL/GenBank/DDBJ databases">
        <authorList>
            <person name="Sharma Rahul"/>
            <person name="Thines Marco"/>
        </authorList>
    </citation>
    <scope>NUCLEOTIDE SEQUENCE [LARGE SCALE GENOMIC DNA]</scope>
</reference>
<dbReference type="Proteomes" id="UP000054845">
    <property type="component" value="Unassembled WGS sequence"/>
</dbReference>
<evidence type="ECO:0000313" key="3">
    <source>
        <dbReference type="Proteomes" id="UP000054845"/>
    </source>
</evidence>
<feature type="transmembrane region" description="Helical" evidence="1">
    <location>
        <begin position="136"/>
        <end position="155"/>
    </location>
</feature>
<dbReference type="OrthoDB" id="3363201at2759"/>
<accession>A0A0P1BGD7</accession>
<dbReference type="EMBL" id="CCYA01000252">
    <property type="protein sequence ID" value="CEH15037.1"/>
    <property type="molecule type" value="Genomic_DNA"/>
</dbReference>
<sequence length="196" mass="21287">MGALPVKDAFCGLSPRTIALLITPLLVMVTAVEAAWDAYVLAEFSDGLSTFRKIFAGLQVALLAILIVLFIAAYFVGVIPRKNKVVKFLAHIALLKGLALGLVGIIHIISVVKNKDEFHDDCVKKNTEDFCSELNAINIGFAVGLMLLQELLLFIDALALNSLAKQTEVVKESDGAYKYAQQSHPYSQPQYAGSYA</sequence>
<proteinExistence type="predicted"/>
<feature type="transmembrane region" description="Helical" evidence="1">
    <location>
        <begin position="20"/>
        <end position="42"/>
    </location>
</feature>
<keyword evidence="3" id="KW-1185">Reference proteome</keyword>
<dbReference type="AlphaFoldDB" id="A0A0P1BGD7"/>
<keyword evidence="1" id="KW-0472">Membrane</keyword>
<organism evidence="2 3">
    <name type="scientific">Ceraceosorus bombacis</name>
    <dbReference type="NCBI Taxonomy" id="401625"/>
    <lineage>
        <taxon>Eukaryota</taxon>
        <taxon>Fungi</taxon>
        <taxon>Dikarya</taxon>
        <taxon>Basidiomycota</taxon>
        <taxon>Ustilaginomycotina</taxon>
        <taxon>Exobasidiomycetes</taxon>
        <taxon>Ceraceosorales</taxon>
        <taxon>Ceraceosoraceae</taxon>
        <taxon>Ceraceosorus</taxon>
    </lineage>
</organism>
<evidence type="ECO:0000256" key="1">
    <source>
        <dbReference type="SAM" id="Phobius"/>
    </source>
</evidence>
<feature type="transmembrane region" description="Helical" evidence="1">
    <location>
        <begin position="54"/>
        <end position="76"/>
    </location>
</feature>
<keyword evidence="1" id="KW-1133">Transmembrane helix</keyword>
<protein>
    <submittedName>
        <fullName evidence="2">Uncharacterized protein</fullName>
    </submittedName>
</protein>